<feature type="region of interest" description="Disordered" evidence="1">
    <location>
        <begin position="12"/>
        <end position="90"/>
    </location>
</feature>
<accession>A0A246JHB0</accession>
<gene>
    <name evidence="2" type="ORF">CDN99_06625</name>
</gene>
<feature type="compositionally biased region" description="Low complexity" evidence="1">
    <location>
        <begin position="39"/>
        <end position="75"/>
    </location>
</feature>
<organism evidence="2 3">
    <name type="scientific">Roseateles aquatilis</name>
    <dbReference type="NCBI Taxonomy" id="431061"/>
    <lineage>
        <taxon>Bacteria</taxon>
        <taxon>Pseudomonadati</taxon>
        <taxon>Pseudomonadota</taxon>
        <taxon>Betaproteobacteria</taxon>
        <taxon>Burkholderiales</taxon>
        <taxon>Sphaerotilaceae</taxon>
        <taxon>Roseateles</taxon>
    </lineage>
</organism>
<dbReference type="AlphaFoldDB" id="A0A246JHB0"/>
<protein>
    <submittedName>
        <fullName evidence="2">Uncharacterized protein</fullName>
    </submittedName>
</protein>
<comment type="caution">
    <text evidence="2">The sequence shown here is derived from an EMBL/GenBank/DDBJ whole genome shotgun (WGS) entry which is preliminary data.</text>
</comment>
<evidence type="ECO:0000256" key="1">
    <source>
        <dbReference type="SAM" id="MobiDB-lite"/>
    </source>
</evidence>
<proteinExistence type="predicted"/>
<evidence type="ECO:0000313" key="2">
    <source>
        <dbReference type="EMBL" id="OWQ92027.1"/>
    </source>
</evidence>
<keyword evidence="3" id="KW-1185">Reference proteome</keyword>
<sequence>MYVRRKYFNQAGADGAADGGGAPPAAAAAPAAPGPAPAPAGGAAAPGPAPAVGAPAAAAPAPGSLMASGGAAAAPGPAPTGAPAPAGNEPAQVIPEKYLVKNEDGTTNHEATSLKVAQAHAALEKRMGAGEAPPKDADSYQLDLPQGLSMDTLKDDPLFAGFLKGAHTRGLNNAQVSYLVGEFQQRIQLLEEQRNSPDVGAAELRKIWQTDQQMSTGLSRSFKGTQAFAEDQDHAARLDKKFGNDPDFIRLMAKVGSELGEDKPVQGVTQVDVENREALMRSEAYNSPNHPEHAATVAKVKASYERQYAGQ</sequence>
<reference evidence="2 3" key="1">
    <citation type="journal article" date="2008" name="Int. J. Syst. Evol. Microbiol.">
        <title>Description of Roseateles aquatilis sp. nov. and Roseateles terrae sp. nov., in the class Betaproteobacteria, and emended description of the genus Roseateles.</title>
        <authorList>
            <person name="Gomila M."/>
            <person name="Bowien B."/>
            <person name="Falsen E."/>
            <person name="Moore E.R."/>
            <person name="Lalucat J."/>
        </authorList>
    </citation>
    <scope>NUCLEOTIDE SEQUENCE [LARGE SCALE GENOMIC DNA]</scope>
    <source>
        <strain evidence="2 3">CCUG 48205</strain>
    </source>
</reference>
<dbReference type="Proteomes" id="UP000197468">
    <property type="component" value="Unassembled WGS sequence"/>
</dbReference>
<evidence type="ECO:0000313" key="3">
    <source>
        <dbReference type="Proteomes" id="UP000197468"/>
    </source>
</evidence>
<dbReference type="EMBL" id="NIOF01000002">
    <property type="protein sequence ID" value="OWQ92027.1"/>
    <property type="molecule type" value="Genomic_DNA"/>
</dbReference>
<name>A0A246JHB0_9BURK</name>